<keyword evidence="1" id="KW-1133">Transmembrane helix</keyword>
<dbReference type="EMBL" id="CAJHIT010000010">
    <property type="protein sequence ID" value="CAD6506059.1"/>
    <property type="molecule type" value="Genomic_DNA"/>
</dbReference>
<proteinExistence type="predicted"/>
<sequence length="40" mass="4513">MRGEFSVRSRGMDFSMDFIYIIQSLSCGCLIAWAHVARAS</sequence>
<gene>
    <name evidence="2" type="ORF">BGTH12_LOCUS7417</name>
</gene>
<dbReference type="AlphaFoldDB" id="A0A9W4D8N2"/>
<dbReference type="PROSITE" id="PS51257">
    <property type="entry name" value="PROKAR_LIPOPROTEIN"/>
    <property type="match status" value="1"/>
</dbReference>
<reference evidence="2" key="1">
    <citation type="submission" date="2020-10" db="EMBL/GenBank/DDBJ databases">
        <authorList>
            <person name="Muller C M."/>
        </authorList>
    </citation>
    <scope>NUCLEOTIDE SEQUENCE</scope>
    <source>
        <strain evidence="2">THUN-12</strain>
    </source>
</reference>
<keyword evidence="1" id="KW-0812">Transmembrane</keyword>
<name>A0A9W4D8N2_BLUGR</name>
<evidence type="ECO:0000256" key="1">
    <source>
        <dbReference type="SAM" id="Phobius"/>
    </source>
</evidence>
<dbReference type="Proteomes" id="UP000683417">
    <property type="component" value="Unassembled WGS sequence"/>
</dbReference>
<organism evidence="2 3">
    <name type="scientific">Blumeria graminis f. sp. triticale</name>
    <dbReference type="NCBI Taxonomy" id="1689686"/>
    <lineage>
        <taxon>Eukaryota</taxon>
        <taxon>Fungi</taxon>
        <taxon>Dikarya</taxon>
        <taxon>Ascomycota</taxon>
        <taxon>Pezizomycotina</taxon>
        <taxon>Leotiomycetes</taxon>
        <taxon>Erysiphales</taxon>
        <taxon>Erysiphaceae</taxon>
        <taxon>Blumeria</taxon>
    </lineage>
</organism>
<comment type="caution">
    <text evidence="2">The sequence shown here is derived from an EMBL/GenBank/DDBJ whole genome shotgun (WGS) entry which is preliminary data.</text>
</comment>
<evidence type="ECO:0000313" key="2">
    <source>
        <dbReference type="EMBL" id="CAD6506059.1"/>
    </source>
</evidence>
<accession>A0A9W4D8N2</accession>
<keyword evidence="1" id="KW-0472">Membrane</keyword>
<feature type="transmembrane region" description="Helical" evidence="1">
    <location>
        <begin position="18"/>
        <end position="36"/>
    </location>
</feature>
<protein>
    <submittedName>
        <fullName evidence="2">BgTH12-06991</fullName>
    </submittedName>
</protein>
<evidence type="ECO:0000313" key="3">
    <source>
        <dbReference type="Proteomes" id="UP000683417"/>
    </source>
</evidence>